<evidence type="ECO:0000313" key="2">
    <source>
        <dbReference type="EMBL" id="KAL3883770.1"/>
    </source>
</evidence>
<proteinExistence type="predicted"/>
<feature type="compositionally biased region" description="Polar residues" evidence="1">
    <location>
        <begin position="128"/>
        <end position="149"/>
    </location>
</feature>
<organism evidence="2 3">
    <name type="scientific">Sinanodonta woodiana</name>
    <name type="common">Chinese pond mussel</name>
    <name type="synonym">Anodonta woodiana</name>
    <dbReference type="NCBI Taxonomy" id="1069815"/>
    <lineage>
        <taxon>Eukaryota</taxon>
        <taxon>Metazoa</taxon>
        <taxon>Spiralia</taxon>
        <taxon>Lophotrochozoa</taxon>
        <taxon>Mollusca</taxon>
        <taxon>Bivalvia</taxon>
        <taxon>Autobranchia</taxon>
        <taxon>Heteroconchia</taxon>
        <taxon>Palaeoheterodonta</taxon>
        <taxon>Unionida</taxon>
        <taxon>Unionoidea</taxon>
        <taxon>Unionidae</taxon>
        <taxon>Unioninae</taxon>
        <taxon>Sinanodonta</taxon>
    </lineage>
</organism>
<dbReference type="AlphaFoldDB" id="A0ABD3XDG9"/>
<accession>A0ABD3XDG9</accession>
<evidence type="ECO:0000256" key="1">
    <source>
        <dbReference type="SAM" id="MobiDB-lite"/>
    </source>
</evidence>
<sequence>MSTRKRSSPAVRDTTLPFISNISIQRALDRKLDTLESKHEHRLKMLTQEMFLVKNEFLKQRVSSQKTDHLKDDMRGYALRKHAEETQRRLPKTTFEKGNFNFERKYEDKMMEKFYQLDLNKDKELPTKPTSSKTSLDSARSKLSTTLKRTGSEKSSRTRTDSI</sequence>
<keyword evidence="3" id="KW-1185">Reference proteome</keyword>
<comment type="caution">
    <text evidence="2">The sequence shown here is derived from an EMBL/GenBank/DDBJ whole genome shotgun (WGS) entry which is preliminary data.</text>
</comment>
<dbReference type="Proteomes" id="UP001634394">
    <property type="component" value="Unassembled WGS sequence"/>
</dbReference>
<gene>
    <name evidence="2" type="ORF">ACJMK2_030002</name>
</gene>
<protein>
    <submittedName>
        <fullName evidence="2">Uncharacterized protein</fullName>
    </submittedName>
</protein>
<feature type="region of interest" description="Disordered" evidence="1">
    <location>
        <begin position="121"/>
        <end position="163"/>
    </location>
</feature>
<name>A0ABD3XDG9_SINWO</name>
<evidence type="ECO:0000313" key="3">
    <source>
        <dbReference type="Proteomes" id="UP001634394"/>
    </source>
</evidence>
<reference evidence="2 3" key="1">
    <citation type="submission" date="2024-11" db="EMBL/GenBank/DDBJ databases">
        <title>Chromosome-level genome assembly of the freshwater bivalve Anodonta woodiana.</title>
        <authorList>
            <person name="Chen X."/>
        </authorList>
    </citation>
    <scope>NUCLEOTIDE SEQUENCE [LARGE SCALE GENOMIC DNA]</scope>
    <source>
        <strain evidence="2">MN2024</strain>
        <tissue evidence="2">Gills</tissue>
    </source>
</reference>
<dbReference type="EMBL" id="JBJQND010000003">
    <property type="protein sequence ID" value="KAL3883770.1"/>
    <property type="molecule type" value="Genomic_DNA"/>
</dbReference>
<feature type="compositionally biased region" description="Basic and acidic residues" evidence="1">
    <location>
        <begin position="150"/>
        <end position="163"/>
    </location>
</feature>